<dbReference type="GO" id="GO:0005524">
    <property type="term" value="F:ATP binding"/>
    <property type="evidence" value="ECO:0007669"/>
    <property type="project" value="UniProtKB-UniRule"/>
</dbReference>
<dbReference type="Pfam" id="PF00306">
    <property type="entry name" value="ATP-synt_ab_C"/>
    <property type="match status" value="1"/>
</dbReference>
<dbReference type="FunFam" id="2.40.30.20:FF:000001">
    <property type="entry name" value="ATP synthase subunit alpha"/>
    <property type="match status" value="1"/>
</dbReference>
<evidence type="ECO:0000256" key="5">
    <source>
        <dbReference type="ARBA" id="ARBA00022741"/>
    </source>
</evidence>
<evidence type="ECO:0000256" key="1">
    <source>
        <dbReference type="ARBA" id="ARBA00003784"/>
    </source>
</evidence>
<sequence>MAEVKPAEISAILKQQLSGFEASASLDEVGTVLTVGDGIARVYGLANVQYGELVEFADGLEGIVLNLEEDNVGVVLLGPSVGVSEGSIVKRTKRIASLKVGEGIVGRVVDTLGTPIDGKGPIEGTLYEMPLERKAPGVIYRQPVTEPLQTGIKAIDAMIPVGRGQRELVIGDRQTGKTAVCIDTIINQKEFYDAGEPVYCIYVAIGQKASTVALIAKTLEEKGAMAYTTIVAANASDPAAMQVYAPFAGAAIGEYFRDTGRPALIVFDDLSKQAVAYREISLLLRRPPGREAYPGDVFYLHSRLLERSAKIINNDAIAREMNDLPDVLKPIVKGGGSLTALPIIETQAGDVSAYIPTNVISITDGQIFLDGDLFNSGVRPAINVGISVSRVGGNAQIKSMKKVSGTLKLDQAQYRELEAFAKFGSDLDAVTLNVINKGKRNVEILKQAQNDPFRVEDQVAIIYAGSKNLLRDVPVEKVKEFERDYLEFLKAKHSDVLASLKAGKLTDEATDTLAAVAKELSSKYRK</sequence>
<dbReference type="PANTHER" id="PTHR48082:SF2">
    <property type="entry name" value="ATP SYNTHASE SUBUNIT ALPHA, MITOCHONDRIAL"/>
    <property type="match status" value="1"/>
</dbReference>
<dbReference type="GO" id="GO:0043531">
    <property type="term" value="F:ADP binding"/>
    <property type="evidence" value="ECO:0007669"/>
    <property type="project" value="TreeGrafter"/>
</dbReference>
<evidence type="ECO:0000256" key="6">
    <source>
        <dbReference type="ARBA" id="ARBA00022781"/>
    </source>
</evidence>
<dbReference type="CDD" id="cd01132">
    <property type="entry name" value="F1-ATPase_alpha_CD"/>
    <property type="match status" value="1"/>
</dbReference>
<dbReference type="FunFam" id="3.40.50.300:FF:000002">
    <property type="entry name" value="ATP synthase subunit alpha"/>
    <property type="match status" value="1"/>
</dbReference>
<dbReference type="Pfam" id="PF02874">
    <property type="entry name" value="ATP-synt_ab_N"/>
    <property type="match status" value="1"/>
</dbReference>
<protein>
    <recommendedName>
        <fullName evidence="14">ATP synthase subunit alpha</fullName>
        <ecNumber evidence="14">7.1.2.2</ecNumber>
    </recommendedName>
    <alternativeName>
        <fullName evidence="14">ATP synthase F1 sector subunit alpha</fullName>
    </alternativeName>
    <alternativeName>
        <fullName evidence="14">F-ATPase subunit alpha</fullName>
    </alternativeName>
</protein>
<dbReference type="SUPFAM" id="SSF47917">
    <property type="entry name" value="C-terminal domain of alpha and beta subunits of F1 ATP synthase"/>
    <property type="match status" value="1"/>
</dbReference>
<feature type="domain" description="ATPase F1/V1/A1 complex alpha/beta subunit N-terminal" evidence="17">
    <location>
        <begin position="28"/>
        <end position="92"/>
    </location>
</feature>
<keyword evidence="10 14" id="KW-0472">Membrane</keyword>
<comment type="caution">
    <text evidence="18">The sequence shown here is derived from an EMBL/GenBank/DDBJ whole genome shotgun (WGS) entry which is preliminary data.</text>
</comment>
<keyword evidence="14" id="KW-1003">Cell membrane</keyword>
<dbReference type="NCBIfam" id="TIGR00962">
    <property type="entry name" value="atpA"/>
    <property type="match status" value="1"/>
</dbReference>
<gene>
    <name evidence="14" type="primary">atpA</name>
    <name evidence="18" type="ORF">ES711_08220</name>
</gene>
<dbReference type="InterPro" id="IPR023366">
    <property type="entry name" value="ATP_synth_asu-like_sf"/>
</dbReference>
<dbReference type="InterPro" id="IPR000793">
    <property type="entry name" value="ATP_synth_asu_C"/>
</dbReference>
<comment type="subunit">
    <text evidence="13">F-type ATPases have 2 components, CF(1) - the catalytic core - and CF(0) - the membrane proton channel. CF(1) has five subunits: alpha(3), beta(3), gamma(1), delta(1), epsilon(1). CF(0) has four main subunits: a(1), b(1), b'(1) and c(9-12).</text>
</comment>
<evidence type="ECO:0000256" key="14">
    <source>
        <dbReference type="HAMAP-Rule" id="MF_01346"/>
    </source>
</evidence>
<keyword evidence="11 14" id="KW-0139">CF(1)</keyword>
<comment type="catalytic activity">
    <reaction evidence="14">
        <text>ATP + H2O + 4 H(+)(in) = ADP + phosphate + 5 H(+)(out)</text>
        <dbReference type="Rhea" id="RHEA:57720"/>
        <dbReference type="ChEBI" id="CHEBI:15377"/>
        <dbReference type="ChEBI" id="CHEBI:15378"/>
        <dbReference type="ChEBI" id="CHEBI:30616"/>
        <dbReference type="ChEBI" id="CHEBI:43474"/>
        <dbReference type="ChEBI" id="CHEBI:456216"/>
        <dbReference type="EC" id="7.1.2.2"/>
    </reaction>
</comment>
<accession>A0A5C7AJ85</accession>
<comment type="function">
    <text evidence="1 14">Produces ATP from ADP in the presence of a proton gradient across the membrane. The alpha chain is a regulatory subunit.</text>
</comment>
<dbReference type="InterPro" id="IPR027417">
    <property type="entry name" value="P-loop_NTPase"/>
</dbReference>
<evidence type="ECO:0000256" key="2">
    <source>
        <dbReference type="ARBA" id="ARBA00004170"/>
    </source>
</evidence>
<evidence type="ECO:0000256" key="12">
    <source>
        <dbReference type="ARBA" id="ARBA00023310"/>
    </source>
</evidence>
<dbReference type="GO" id="GO:0005886">
    <property type="term" value="C:plasma membrane"/>
    <property type="evidence" value="ECO:0007669"/>
    <property type="project" value="UniProtKB-SubCell"/>
</dbReference>
<dbReference type="GO" id="GO:0045259">
    <property type="term" value="C:proton-transporting ATP synthase complex"/>
    <property type="evidence" value="ECO:0007669"/>
    <property type="project" value="UniProtKB-KW"/>
</dbReference>
<dbReference type="InterPro" id="IPR000194">
    <property type="entry name" value="ATPase_F1/V1/A1_a/bsu_nucl-bd"/>
</dbReference>
<dbReference type="InterPro" id="IPR004100">
    <property type="entry name" value="ATPase_F1/V1/A1_a/bsu_N"/>
</dbReference>
<evidence type="ECO:0000313" key="19">
    <source>
        <dbReference type="Proteomes" id="UP000321734"/>
    </source>
</evidence>
<dbReference type="SUPFAM" id="SSF52540">
    <property type="entry name" value="P-loop containing nucleoside triphosphate hydrolases"/>
    <property type="match status" value="1"/>
</dbReference>
<evidence type="ECO:0000256" key="4">
    <source>
        <dbReference type="ARBA" id="ARBA00022448"/>
    </source>
</evidence>
<evidence type="ECO:0000256" key="9">
    <source>
        <dbReference type="ARBA" id="ARBA00023065"/>
    </source>
</evidence>
<evidence type="ECO:0000256" key="10">
    <source>
        <dbReference type="ARBA" id="ARBA00023136"/>
    </source>
</evidence>
<keyword evidence="6 14" id="KW-0375">Hydrogen ion transport</keyword>
<dbReference type="RefSeq" id="WP_146892481.1">
    <property type="nucleotide sequence ID" value="NZ_VORX01000003.1"/>
</dbReference>
<dbReference type="InterPro" id="IPR038376">
    <property type="entry name" value="ATP_synth_asu_C_sf"/>
</dbReference>
<comment type="similarity">
    <text evidence="3 14">Belongs to the ATPase alpha/beta chains family.</text>
</comment>
<feature type="binding site" evidence="14">
    <location>
        <begin position="171"/>
        <end position="178"/>
    </location>
    <ligand>
        <name>ATP</name>
        <dbReference type="ChEBI" id="CHEBI:30616"/>
    </ligand>
</feature>
<proteinExistence type="inferred from homology"/>
<evidence type="ECO:0000259" key="15">
    <source>
        <dbReference type="Pfam" id="PF00006"/>
    </source>
</evidence>
<reference evidence="18 19" key="1">
    <citation type="submission" date="2019-08" db="EMBL/GenBank/DDBJ databases">
        <title>Genome sequence of Gelidibacter salicanalis IC162T.</title>
        <authorList>
            <person name="Bowman J.P."/>
        </authorList>
    </citation>
    <scope>NUCLEOTIDE SEQUENCE [LARGE SCALE GENOMIC DNA]</scope>
    <source>
        <strain evidence="18 19">IC162</strain>
    </source>
</reference>
<evidence type="ECO:0000256" key="13">
    <source>
        <dbReference type="ARBA" id="ARBA00026013"/>
    </source>
</evidence>
<dbReference type="HAMAP" id="MF_01346">
    <property type="entry name" value="ATP_synth_alpha_bact"/>
    <property type="match status" value="1"/>
</dbReference>
<dbReference type="CDD" id="cd18113">
    <property type="entry name" value="ATP-synt_F1_alpha_C"/>
    <property type="match status" value="1"/>
</dbReference>
<dbReference type="Gene3D" id="2.40.30.20">
    <property type="match status" value="1"/>
</dbReference>
<feature type="site" description="Required for activity" evidence="14">
    <location>
        <position position="387"/>
    </location>
</feature>
<feature type="domain" description="ATPase F1/V1/A1 complex alpha/beta subunit nucleotide-binding" evidence="15">
    <location>
        <begin position="151"/>
        <end position="389"/>
    </location>
</feature>
<evidence type="ECO:0000256" key="8">
    <source>
        <dbReference type="ARBA" id="ARBA00022967"/>
    </source>
</evidence>
<dbReference type="GO" id="GO:0046933">
    <property type="term" value="F:proton-transporting ATP synthase activity, rotational mechanism"/>
    <property type="evidence" value="ECO:0007669"/>
    <property type="project" value="UniProtKB-UniRule"/>
</dbReference>
<dbReference type="PIRSF" id="PIRSF039088">
    <property type="entry name" value="F_ATPase_subunit_alpha"/>
    <property type="match status" value="1"/>
</dbReference>
<evidence type="ECO:0000313" key="18">
    <source>
        <dbReference type="EMBL" id="TXE08481.1"/>
    </source>
</evidence>
<dbReference type="Proteomes" id="UP000321734">
    <property type="component" value="Unassembled WGS sequence"/>
</dbReference>
<organism evidence="18 19">
    <name type="scientific">Gelidibacter salicanalis</name>
    <dbReference type="NCBI Taxonomy" id="291193"/>
    <lineage>
        <taxon>Bacteria</taxon>
        <taxon>Pseudomonadati</taxon>
        <taxon>Bacteroidota</taxon>
        <taxon>Flavobacteriia</taxon>
        <taxon>Flavobacteriales</taxon>
        <taxon>Flavobacteriaceae</taxon>
        <taxon>Gelidibacter</taxon>
    </lineage>
</organism>
<dbReference type="EMBL" id="VORX01000003">
    <property type="protein sequence ID" value="TXE08481.1"/>
    <property type="molecule type" value="Genomic_DNA"/>
</dbReference>
<evidence type="ECO:0000256" key="7">
    <source>
        <dbReference type="ARBA" id="ARBA00022840"/>
    </source>
</evidence>
<dbReference type="OrthoDB" id="9803053at2"/>
<dbReference type="AlphaFoldDB" id="A0A5C7AJ85"/>
<dbReference type="InterPro" id="IPR005294">
    <property type="entry name" value="ATP_synth_F1_asu"/>
</dbReference>
<evidence type="ECO:0000259" key="16">
    <source>
        <dbReference type="Pfam" id="PF00306"/>
    </source>
</evidence>
<name>A0A5C7AJ85_9FLAO</name>
<evidence type="ECO:0000259" key="17">
    <source>
        <dbReference type="Pfam" id="PF02874"/>
    </source>
</evidence>
<feature type="domain" description="ATP synthase alpha subunit C-terminal" evidence="16">
    <location>
        <begin position="396"/>
        <end position="519"/>
    </location>
</feature>
<dbReference type="CDD" id="cd18116">
    <property type="entry name" value="ATP-synt_F1_alpha_N"/>
    <property type="match status" value="1"/>
</dbReference>
<dbReference type="SUPFAM" id="SSF50615">
    <property type="entry name" value="N-terminal domain of alpha and beta subunits of F1 ATP synthase"/>
    <property type="match status" value="1"/>
</dbReference>
<comment type="subcellular location">
    <subcellularLocation>
        <location evidence="14">Cell membrane</location>
        <topology evidence="14">Peripheral membrane protein</topology>
    </subcellularLocation>
    <subcellularLocation>
        <location evidence="2">Membrane</location>
        <topology evidence="2">Peripheral membrane protein</topology>
    </subcellularLocation>
</comment>
<dbReference type="NCBIfam" id="NF009884">
    <property type="entry name" value="PRK13343.1"/>
    <property type="match status" value="1"/>
</dbReference>
<dbReference type="Gene3D" id="3.40.50.300">
    <property type="entry name" value="P-loop containing nucleotide triphosphate hydrolases"/>
    <property type="match status" value="1"/>
</dbReference>
<dbReference type="InterPro" id="IPR020003">
    <property type="entry name" value="ATPase_a/bsu_AS"/>
</dbReference>
<dbReference type="Pfam" id="PF00006">
    <property type="entry name" value="ATP-synt_ab"/>
    <property type="match status" value="1"/>
</dbReference>
<dbReference type="InterPro" id="IPR036121">
    <property type="entry name" value="ATPase_F1/V1/A1_a/bsu_N_sf"/>
</dbReference>
<dbReference type="Gene3D" id="1.20.150.20">
    <property type="entry name" value="ATP synthase alpha/beta chain, C-terminal domain"/>
    <property type="match status" value="1"/>
</dbReference>
<keyword evidence="5 14" id="KW-0547">Nucleotide-binding</keyword>
<keyword evidence="19" id="KW-1185">Reference proteome</keyword>
<dbReference type="PROSITE" id="PS00152">
    <property type="entry name" value="ATPASE_ALPHA_BETA"/>
    <property type="match status" value="1"/>
</dbReference>
<evidence type="ECO:0000256" key="3">
    <source>
        <dbReference type="ARBA" id="ARBA00008936"/>
    </source>
</evidence>
<dbReference type="PANTHER" id="PTHR48082">
    <property type="entry name" value="ATP SYNTHASE SUBUNIT ALPHA, MITOCHONDRIAL"/>
    <property type="match status" value="1"/>
</dbReference>
<dbReference type="EC" id="7.1.2.2" evidence="14"/>
<dbReference type="FunFam" id="1.20.150.20:FF:000001">
    <property type="entry name" value="ATP synthase subunit alpha"/>
    <property type="match status" value="1"/>
</dbReference>
<keyword evidence="4 14" id="KW-0813">Transport</keyword>
<evidence type="ECO:0000256" key="11">
    <source>
        <dbReference type="ARBA" id="ARBA00023196"/>
    </source>
</evidence>
<keyword evidence="8 14" id="KW-1278">Translocase</keyword>
<keyword evidence="12 14" id="KW-0066">ATP synthesis</keyword>
<dbReference type="InterPro" id="IPR033732">
    <property type="entry name" value="ATP_synth_F1_a_nt-bd_dom"/>
</dbReference>
<keyword evidence="9 14" id="KW-0406">Ion transport</keyword>
<keyword evidence="7 14" id="KW-0067">ATP-binding</keyword>